<comment type="caution">
    <text evidence="1">The sequence shown here is derived from an EMBL/GenBank/DDBJ whole genome shotgun (WGS) entry which is preliminary data.</text>
</comment>
<sequence>ISVLVDFYLFLSTIMEKLNPMKEVIISALNNLYEAIGNRDGQDDLNPYIRTPCTSPVHTKTCQ</sequence>
<reference evidence="1" key="1">
    <citation type="submission" date="2021-01" db="EMBL/GenBank/DDBJ databases">
        <title>Metabolic potential, ecology and presence of endohyphal bacteria is reflected in genomic diversity of Mucoromycotina.</title>
        <authorList>
            <person name="Muszewska A."/>
            <person name="Okrasinska A."/>
            <person name="Steczkiewicz K."/>
            <person name="Drgas O."/>
            <person name="Orlowska M."/>
            <person name="Perlinska-Lenart U."/>
            <person name="Aleksandrzak-Piekarczyk T."/>
            <person name="Szatraj K."/>
            <person name="Zielenkiewicz U."/>
            <person name="Pilsyk S."/>
            <person name="Malc E."/>
            <person name="Mieczkowski P."/>
            <person name="Kruszewska J.S."/>
            <person name="Biernat P."/>
            <person name="Pawlowska J."/>
        </authorList>
    </citation>
    <scope>NUCLEOTIDE SEQUENCE</scope>
    <source>
        <strain evidence="1">WA0000018081</strain>
    </source>
</reference>
<name>A0A8H7T0J7_9FUNG</name>
<gene>
    <name evidence="1" type="ORF">INT48_004579</name>
</gene>
<protein>
    <submittedName>
        <fullName evidence="1">Uncharacterized protein</fullName>
    </submittedName>
</protein>
<dbReference type="AlphaFoldDB" id="A0A8H7T0J7"/>
<feature type="non-terminal residue" evidence="1">
    <location>
        <position position="1"/>
    </location>
</feature>
<proteinExistence type="predicted"/>
<evidence type="ECO:0000313" key="2">
    <source>
        <dbReference type="Proteomes" id="UP000613177"/>
    </source>
</evidence>
<organism evidence="1 2">
    <name type="scientific">Thamnidium elegans</name>
    <dbReference type="NCBI Taxonomy" id="101142"/>
    <lineage>
        <taxon>Eukaryota</taxon>
        <taxon>Fungi</taxon>
        <taxon>Fungi incertae sedis</taxon>
        <taxon>Mucoromycota</taxon>
        <taxon>Mucoromycotina</taxon>
        <taxon>Mucoromycetes</taxon>
        <taxon>Mucorales</taxon>
        <taxon>Mucorineae</taxon>
        <taxon>Mucoraceae</taxon>
        <taxon>Thamnidium</taxon>
    </lineage>
</organism>
<accession>A0A8H7T0J7</accession>
<dbReference type="EMBL" id="JAEPRE010000004">
    <property type="protein sequence ID" value="KAG2237676.1"/>
    <property type="molecule type" value="Genomic_DNA"/>
</dbReference>
<evidence type="ECO:0000313" key="1">
    <source>
        <dbReference type="EMBL" id="KAG2237676.1"/>
    </source>
</evidence>
<dbReference type="Proteomes" id="UP000613177">
    <property type="component" value="Unassembled WGS sequence"/>
</dbReference>
<keyword evidence="2" id="KW-1185">Reference proteome</keyword>